<dbReference type="STRING" id="1265820.PCORN_10347"/>
<evidence type="ECO:0000313" key="2">
    <source>
        <dbReference type="Proteomes" id="UP000019254"/>
    </source>
</evidence>
<keyword evidence="2" id="KW-1185">Reference proteome</keyword>
<sequence>MKKLKSSIAVLSIVGLCLPSVVIGMPVVAETMVEGSAKSAKLGAETDPTERKLISEWVEDPWLAIYICETLGISYTSQVSRASIESKKNADNIG</sequence>
<comment type="caution">
    <text evidence="1">The sequence shown here is derived from an EMBL/GenBank/DDBJ whole genome shotgun (WGS) entry which is preliminary data.</text>
</comment>
<organism evidence="1 2">
    <name type="scientific">Listeria cornellensis FSL F6-0969</name>
    <dbReference type="NCBI Taxonomy" id="1265820"/>
    <lineage>
        <taxon>Bacteria</taxon>
        <taxon>Bacillati</taxon>
        <taxon>Bacillota</taxon>
        <taxon>Bacilli</taxon>
        <taxon>Bacillales</taxon>
        <taxon>Listeriaceae</taxon>
        <taxon>Listeria</taxon>
    </lineage>
</organism>
<proteinExistence type="predicted"/>
<dbReference type="RefSeq" id="WP_036079502.1">
    <property type="nucleotide sequence ID" value="NZ_AODE01000019.1"/>
</dbReference>
<name>W7BUZ2_9LIST</name>
<dbReference type="AlphaFoldDB" id="W7BUZ2"/>
<reference evidence="1 2" key="1">
    <citation type="journal article" date="2014" name="Int. J. Syst. Evol. Microbiol.">
        <title>Listeria floridensis sp. nov., Listeria aquatica sp. nov., Listeria cornellensis sp. nov., Listeria riparia sp. nov. and Listeria grandensis sp. nov., from agricultural and natural environments.</title>
        <authorList>
            <person name="den Bakker H.C."/>
            <person name="Warchocki S."/>
            <person name="Wright E.M."/>
            <person name="Allred A.F."/>
            <person name="Ahlstrom C."/>
            <person name="Manuel C.S."/>
            <person name="Stasiewicz M.J."/>
            <person name="Burrell A."/>
            <person name="Roof S."/>
            <person name="Strawn L."/>
            <person name="Fortes E.D."/>
            <person name="Nightingale K.K."/>
            <person name="Kephart D."/>
            <person name="Wiedmann M."/>
        </authorList>
    </citation>
    <scope>NUCLEOTIDE SEQUENCE [LARGE SCALE GENOMIC DNA]</scope>
    <source>
        <strain evidence="2">FSL F6-969</strain>
    </source>
</reference>
<dbReference type="EMBL" id="AODE01000019">
    <property type="protein sequence ID" value="EUJ29557.1"/>
    <property type="molecule type" value="Genomic_DNA"/>
</dbReference>
<protein>
    <submittedName>
        <fullName evidence="1">Uncharacterized protein</fullName>
    </submittedName>
</protein>
<gene>
    <name evidence="1" type="ORF">PCORN_10347</name>
</gene>
<accession>W7BUZ2</accession>
<dbReference type="Proteomes" id="UP000019254">
    <property type="component" value="Unassembled WGS sequence"/>
</dbReference>
<evidence type="ECO:0000313" key="1">
    <source>
        <dbReference type="EMBL" id="EUJ29557.1"/>
    </source>
</evidence>